<dbReference type="CDD" id="cd00616">
    <property type="entry name" value="AHBA_syn"/>
    <property type="match status" value="1"/>
</dbReference>
<evidence type="ECO:0000256" key="4">
    <source>
        <dbReference type="PIRSR" id="PIRSR000390-2"/>
    </source>
</evidence>
<dbReference type="PANTHER" id="PTHR30244:SF36">
    <property type="entry name" value="3-OXO-GLUCOSE-6-PHOSPHATE:GLUTAMATE AMINOTRANSFERASE"/>
    <property type="match status" value="1"/>
</dbReference>
<dbReference type="Gene3D" id="3.40.640.10">
    <property type="entry name" value="Type I PLP-dependent aspartate aminotransferase-like (Major domain)"/>
    <property type="match status" value="1"/>
</dbReference>
<dbReference type="AlphaFoldDB" id="A0A6J4H511"/>
<evidence type="ECO:0000256" key="5">
    <source>
        <dbReference type="RuleBase" id="RU004508"/>
    </source>
</evidence>
<feature type="active site" description="Proton acceptor" evidence="3">
    <location>
        <position position="185"/>
    </location>
</feature>
<dbReference type="Pfam" id="PF01041">
    <property type="entry name" value="DegT_DnrJ_EryC1"/>
    <property type="match status" value="1"/>
</dbReference>
<dbReference type="InterPro" id="IPR000653">
    <property type="entry name" value="DegT/StrS_aminotransferase"/>
</dbReference>
<dbReference type="InterPro" id="IPR015422">
    <property type="entry name" value="PyrdxlP-dep_Trfase_small"/>
</dbReference>
<dbReference type="Gene3D" id="3.90.1150.10">
    <property type="entry name" value="Aspartate Aminotransferase, domain 1"/>
    <property type="match status" value="1"/>
</dbReference>
<keyword evidence="1 4" id="KW-0663">Pyridoxal phosphate</keyword>
<sequence length="361" mass="39481">MIEFEDLGKANAPFFAAYGRAFEGVLRGGRYILGDAVRAFEADFAAYCGVPHCAGVASGLDALTLALQSFGFPAGSEVIVPSNTFIASILSVLHAGLTPVLAEPDLRTYNLDPAGLAERITPRTVAVVAVHLYGKCCDVPRLEPLARQHNLKIIEDASQAHGARIGQRKAGSLGDAAAFSFYPTKNLGALGDGGGVTTRDAALDGRLRTLRNYGSAEKYYNDVPGYNSRLDEMQAAFLRVKLARLDEIIAHKRQLAALYLEGLKEDFVKPVVEAGYFDVYHIFNVRHPRRDELRAYLLNNDVKTEIHYPVPPARQKAMRGLVDHFDCPVADTIHQTTLSLPISYAHTPGDVCRVIEVLNRF</sequence>
<reference evidence="6" key="1">
    <citation type="submission" date="2020-02" db="EMBL/GenBank/DDBJ databases">
        <authorList>
            <person name="Meier V. D."/>
        </authorList>
    </citation>
    <scope>NUCLEOTIDE SEQUENCE</scope>
    <source>
        <strain evidence="6">AVDCRST_MAG56</strain>
    </source>
</reference>
<keyword evidence="6" id="KW-0032">Aminotransferase</keyword>
<dbReference type="EMBL" id="CADCTQ010000008">
    <property type="protein sequence ID" value="CAA9213256.1"/>
    <property type="molecule type" value="Genomic_DNA"/>
</dbReference>
<feature type="modified residue" description="N6-(pyridoxal phosphate)lysine" evidence="4">
    <location>
        <position position="185"/>
    </location>
</feature>
<comment type="similarity">
    <text evidence="2 5">Belongs to the DegT/DnrJ/EryC1 family.</text>
</comment>
<evidence type="ECO:0000313" key="6">
    <source>
        <dbReference type="EMBL" id="CAA9213256.1"/>
    </source>
</evidence>
<dbReference type="GO" id="GO:0008483">
    <property type="term" value="F:transaminase activity"/>
    <property type="evidence" value="ECO:0007669"/>
    <property type="project" value="UniProtKB-KW"/>
</dbReference>
<dbReference type="InterPro" id="IPR015424">
    <property type="entry name" value="PyrdxlP-dep_Trfase"/>
</dbReference>
<keyword evidence="6" id="KW-0808">Transferase</keyword>
<name>A0A6J4H511_9SPHI</name>
<organism evidence="6">
    <name type="scientific">uncultured Cytophagales bacterium</name>
    <dbReference type="NCBI Taxonomy" id="158755"/>
    <lineage>
        <taxon>Bacteria</taxon>
        <taxon>Pseudomonadati</taxon>
        <taxon>Bacteroidota</taxon>
        <taxon>Sphingobacteriia</taxon>
        <taxon>Sphingobacteriales</taxon>
        <taxon>environmental samples</taxon>
    </lineage>
</organism>
<evidence type="ECO:0000256" key="2">
    <source>
        <dbReference type="ARBA" id="ARBA00037999"/>
    </source>
</evidence>
<dbReference type="SUPFAM" id="SSF53383">
    <property type="entry name" value="PLP-dependent transferases"/>
    <property type="match status" value="1"/>
</dbReference>
<evidence type="ECO:0000256" key="1">
    <source>
        <dbReference type="ARBA" id="ARBA00022898"/>
    </source>
</evidence>
<dbReference type="GO" id="GO:0000271">
    <property type="term" value="P:polysaccharide biosynthetic process"/>
    <property type="evidence" value="ECO:0007669"/>
    <property type="project" value="TreeGrafter"/>
</dbReference>
<dbReference type="GO" id="GO:0030170">
    <property type="term" value="F:pyridoxal phosphate binding"/>
    <property type="evidence" value="ECO:0007669"/>
    <property type="project" value="TreeGrafter"/>
</dbReference>
<dbReference type="PIRSF" id="PIRSF000390">
    <property type="entry name" value="PLP_StrS"/>
    <property type="match status" value="1"/>
</dbReference>
<evidence type="ECO:0000256" key="3">
    <source>
        <dbReference type="PIRSR" id="PIRSR000390-1"/>
    </source>
</evidence>
<dbReference type="PANTHER" id="PTHR30244">
    <property type="entry name" value="TRANSAMINASE"/>
    <property type="match status" value="1"/>
</dbReference>
<proteinExistence type="inferred from homology"/>
<gene>
    <name evidence="6" type="ORF">AVDCRST_MAG56-61</name>
</gene>
<protein>
    <submittedName>
        <fullName evidence="6">Aminotransferase</fullName>
    </submittedName>
</protein>
<dbReference type="InterPro" id="IPR015421">
    <property type="entry name" value="PyrdxlP-dep_Trfase_major"/>
</dbReference>
<accession>A0A6J4H511</accession>